<dbReference type="OrthoDB" id="9812980at2"/>
<sequence length="223" mass="24702">MTKLKKIIIIIATLAFFICIYNSFLCDITAASIRNWVDGFGSLAPFAYIGVWIVLPIFFFPVPVLALAGGLSFGLWDGTLYTIIGAIINSSIMYYIAKILSKDMIRSYLKEKMPKAWWDKFMESSSRDSFLIVFICRLIPAMPYNVINYASGLAEIGFTQYTIATLIGILPGTVIFLNVGDKILDVRSPEFIISIILVILLTAGSILLGKALSKKSSVMPEND</sequence>
<keyword evidence="5 6" id="KW-0472">Membrane</keyword>
<name>A0A1T5BHD8_9FIRM</name>
<evidence type="ECO:0000256" key="6">
    <source>
        <dbReference type="RuleBase" id="RU366058"/>
    </source>
</evidence>
<evidence type="ECO:0000313" key="8">
    <source>
        <dbReference type="EMBL" id="SKB46420.1"/>
    </source>
</evidence>
<feature type="transmembrane region" description="Helical" evidence="6">
    <location>
        <begin position="6"/>
        <end position="25"/>
    </location>
</feature>
<gene>
    <name evidence="8" type="ORF">SAMN02745120_1611</name>
</gene>
<comment type="subcellular location">
    <subcellularLocation>
        <location evidence="1 6">Cell membrane</location>
        <topology evidence="1 6">Multi-pass membrane protein</topology>
    </subcellularLocation>
</comment>
<evidence type="ECO:0000256" key="4">
    <source>
        <dbReference type="ARBA" id="ARBA00022989"/>
    </source>
</evidence>
<evidence type="ECO:0000313" key="9">
    <source>
        <dbReference type="Proteomes" id="UP000243406"/>
    </source>
</evidence>
<proteinExistence type="inferred from homology"/>
<feature type="transmembrane region" description="Helical" evidence="6">
    <location>
        <begin position="80"/>
        <end position="97"/>
    </location>
</feature>
<comment type="similarity">
    <text evidence="6">Belongs to the TVP38/TMEM64 family.</text>
</comment>
<evidence type="ECO:0000256" key="5">
    <source>
        <dbReference type="ARBA" id="ARBA00023136"/>
    </source>
</evidence>
<reference evidence="9" key="1">
    <citation type="submission" date="2017-02" db="EMBL/GenBank/DDBJ databases">
        <authorList>
            <person name="Varghese N."/>
            <person name="Submissions S."/>
        </authorList>
    </citation>
    <scope>NUCLEOTIDE SEQUENCE [LARGE SCALE GENOMIC DNA]</scope>
    <source>
        <strain evidence="9">ATCC 35199</strain>
    </source>
</reference>
<evidence type="ECO:0000259" key="7">
    <source>
        <dbReference type="Pfam" id="PF09335"/>
    </source>
</evidence>
<dbReference type="RefSeq" id="WP_079589470.1">
    <property type="nucleotide sequence ID" value="NZ_FUYN01000003.1"/>
</dbReference>
<keyword evidence="9" id="KW-1185">Reference proteome</keyword>
<dbReference type="PANTHER" id="PTHR12677">
    <property type="entry name" value="GOLGI APPARATUS MEMBRANE PROTEIN TVP38-RELATED"/>
    <property type="match status" value="1"/>
</dbReference>
<dbReference type="Pfam" id="PF09335">
    <property type="entry name" value="VTT_dom"/>
    <property type="match status" value="1"/>
</dbReference>
<feature type="transmembrane region" description="Helical" evidence="6">
    <location>
        <begin position="46"/>
        <end position="68"/>
    </location>
</feature>
<accession>A0A1T5BHD8</accession>
<dbReference type="PANTHER" id="PTHR12677:SF59">
    <property type="entry name" value="GOLGI APPARATUS MEMBRANE PROTEIN TVP38-RELATED"/>
    <property type="match status" value="1"/>
</dbReference>
<organism evidence="8 9">
    <name type="scientific">Acetoanaerobium noterae</name>
    <dbReference type="NCBI Taxonomy" id="745369"/>
    <lineage>
        <taxon>Bacteria</taxon>
        <taxon>Bacillati</taxon>
        <taxon>Bacillota</taxon>
        <taxon>Clostridia</taxon>
        <taxon>Peptostreptococcales</taxon>
        <taxon>Filifactoraceae</taxon>
        <taxon>Acetoanaerobium</taxon>
    </lineage>
</organism>
<feature type="domain" description="VTT" evidence="7">
    <location>
        <begin position="60"/>
        <end position="181"/>
    </location>
</feature>
<keyword evidence="3 6" id="KW-0812">Transmembrane</keyword>
<feature type="transmembrane region" description="Helical" evidence="6">
    <location>
        <begin position="191"/>
        <end position="212"/>
    </location>
</feature>
<dbReference type="InterPro" id="IPR032816">
    <property type="entry name" value="VTT_dom"/>
</dbReference>
<dbReference type="InterPro" id="IPR015414">
    <property type="entry name" value="TMEM64"/>
</dbReference>
<dbReference type="EMBL" id="FUYN01000003">
    <property type="protein sequence ID" value="SKB46420.1"/>
    <property type="molecule type" value="Genomic_DNA"/>
</dbReference>
<dbReference type="AlphaFoldDB" id="A0A1T5BHD8"/>
<feature type="transmembrane region" description="Helical" evidence="6">
    <location>
        <begin position="130"/>
        <end position="147"/>
    </location>
</feature>
<evidence type="ECO:0000256" key="2">
    <source>
        <dbReference type="ARBA" id="ARBA00022475"/>
    </source>
</evidence>
<keyword evidence="4 6" id="KW-1133">Transmembrane helix</keyword>
<protein>
    <recommendedName>
        <fullName evidence="6">TVP38/TMEM64 family membrane protein</fullName>
    </recommendedName>
</protein>
<evidence type="ECO:0000256" key="3">
    <source>
        <dbReference type="ARBA" id="ARBA00022692"/>
    </source>
</evidence>
<dbReference type="Proteomes" id="UP000243406">
    <property type="component" value="Unassembled WGS sequence"/>
</dbReference>
<evidence type="ECO:0000256" key="1">
    <source>
        <dbReference type="ARBA" id="ARBA00004651"/>
    </source>
</evidence>
<dbReference type="GO" id="GO:0005886">
    <property type="term" value="C:plasma membrane"/>
    <property type="evidence" value="ECO:0007669"/>
    <property type="project" value="UniProtKB-SubCell"/>
</dbReference>
<feature type="transmembrane region" description="Helical" evidence="6">
    <location>
        <begin position="159"/>
        <end position="179"/>
    </location>
</feature>
<keyword evidence="2 6" id="KW-1003">Cell membrane</keyword>